<evidence type="ECO:0000256" key="1">
    <source>
        <dbReference type="SAM" id="SignalP"/>
    </source>
</evidence>
<dbReference type="AlphaFoldDB" id="A0A2M4D1Y6"/>
<sequence>MVFDALGLLQHVLIAALAQRCINFLRRARQIRWRMVLRLTSVDDRMHQRVTLDDLLLPVAIDHRIETLERTATHQIPDTFLLDPEPLDLVVDVEEQRVVTGRVVARTHQEATRPSLHQHIDGLVLGTRRMEPGKDRVRVDGRIQILNELAEDHTLLAGSMGRHPQPPIAHIVVHEEDVPLLERQLVRIGHLRVGKDRDHTLLVVHRFWRWYRKHQPLTLQQITA</sequence>
<reference evidence="2" key="1">
    <citation type="submission" date="2018-01" db="EMBL/GenBank/DDBJ databases">
        <title>An insight into the sialome of Amazonian anophelines.</title>
        <authorList>
            <person name="Ribeiro J.M."/>
            <person name="Scarpassa V."/>
            <person name="Calvo E."/>
        </authorList>
    </citation>
    <scope>NUCLEOTIDE SEQUENCE</scope>
</reference>
<organism evidence="2">
    <name type="scientific">Anopheles darlingi</name>
    <name type="common">Mosquito</name>
    <dbReference type="NCBI Taxonomy" id="43151"/>
    <lineage>
        <taxon>Eukaryota</taxon>
        <taxon>Metazoa</taxon>
        <taxon>Ecdysozoa</taxon>
        <taxon>Arthropoda</taxon>
        <taxon>Hexapoda</taxon>
        <taxon>Insecta</taxon>
        <taxon>Pterygota</taxon>
        <taxon>Neoptera</taxon>
        <taxon>Endopterygota</taxon>
        <taxon>Diptera</taxon>
        <taxon>Nematocera</taxon>
        <taxon>Culicoidea</taxon>
        <taxon>Culicidae</taxon>
        <taxon>Anophelinae</taxon>
        <taxon>Anopheles</taxon>
    </lineage>
</organism>
<protein>
    <submittedName>
        <fullName evidence="2">Putative secreted protein</fullName>
    </submittedName>
</protein>
<accession>A0A2M4D1Y6</accession>
<keyword evidence="1" id="KW-0732">Signal</keyword>
<feature type="signal peptide" evidence="1">
    <location>
        <begin position="1"/>
        <end position="18"/>
    </location>
</feature>
<name>A0A2M4D1Y6_ANODA</name>
<evidence type="ECO:0000313" key="2">
    <source>
        <dbReference type="EMBL" id="MBW71590.1"/>
    </source>
</evidence>
<feature type="chain" id="PRO_5014876084" evidence="1">
    <location>
        <begin position="19"/>
        <end position="224"/>
    </location>
</feature>
<proteinExistence type="predicted"/>
<dbReference type="EMBL" id="GGFL01007412">
    <property type="protein sequence ID" value="MBW71590.1"/>
    <property type="molecule type" value="Transcribed_RNA"/>
</dbReference>